<evidence type="ECO:0000256" key="2">
    <source>
        <dbReference type="ARBA" id="ARBA00023235"/>
    </source>
</evidence>
<dbReference type="PROSITE" id="PS50889">
    <property type="entry name" value="S4"/>
    <property type="match status" value="1"/>
</dbReference>
<dbReference type="Pfam" id="PF01479">
    <property type="entry name" value="S4"/>
    <property type="match status" value="1"/>
</dbReference>
<evidence type="ECO:0000256" key="3">
    <source>
        <dbReference type="PROSITE-ProRule" id="PRU00182"/>
    </source>
</evidence>
<sequence>MDNNSEKLQKFISAAGLMSRRRAEEAIEKGLFKINGKVAKLGDRVTDLDRVTYQNKPLRKANKMIYLLFNKPKYVVSTLNDPQNRKTIKDFLLLKQYVYPVGRLDYDTTGALLITNDGDLTNKLLHPSHEIERVYVATLDRALTNEELKFLNSDNVFIDGQRSLQVVESIQDKEYRIKLKEGRYHHVKNLFLEANAKVIQLHRSHFAFLGVKGIKEGKMRDLTYSEVKRLKEMIK</sequence>
<dbReference type="GO" id="GO:0000455">
    <property type="term" value="P:enzyme-directed rRNA pseudouridine synthesis"/>
    <property type="evidence" value="ECO:0007669"/>
    <property type="project" value="UniProtKB-ARBA"/>
</dbReference>
<dbReference type="InterPro" id="IPR018496">
    <property type="entry name" value="PsdUridine_synth_RsuA/RluB_CS"/>
</dbReference>
<dbReference type="InterPro" id="IPR050343">
    <property type="entry name" value="RsuA_PseudoU_synthase"/>
</dbReference>
<dbReference type="InterPro" id="IPR020103">
    <property type="entry name" value="PsdUridine_synth_cat_dom_sf"/>
</dbReference>
<dbReference type="InterPro" id="IPR006145">
    <property type="entry name" value="PsdUridine_synth_RsuA/RluA"/>
</dbReference>
<dbReference type="Gene3D" id="3.30.70.1560">
    <property type="entry name" value="Alpha-L RNA-binding motif"/>
    <property type="match status" value="1"/>
</dbReference>
<dbReference type="SMART" id="SM00363">
    <property type="entry name" value="S4"/>
    <property type="match status" value="1"/>
</dbReference>
<dbReference type="GO" id="GO:0003723">
    <property type="term" value="F:RNA binding"/>
    <property type="evidence" value="ECO:0007669"/>
    <property type="project" value="UniProtKB-KW"/>
</dbReference>
<dbReference type="InterPro" id="IPR020094">
    <property type="entry name" value="TruA/RsuA/RluB/E/F_N"/>
</dbReference>
<accession>A0A858U743</accession>
<dbReference type="InterPro" id="IPR000748">
    <property type="entry name" value="PsdUridine_synth_RsuA/RluB/E/F"/>
</dbReference>
<dbReference type="Proteomes" id="UP000501060">
    <property type="component" value="Chromosome"/>
</dbReference>
<evidence type="ECO:0000256" key="1">
    <source>
        <dbReference type="ARBA" id="ARBA00008348"/>
    </source>
</evidence>
<keyword evidence="2 4" id="KW-0413">Isomerase</keyword>
<dbReference type="SUPFAM" id="SSF55120">
    <property type="entry name" value="Pseudouridine synthase"/>
    <property type="match status" value="1"/>
</dbReference>
<dbReference type="EC" id="5.4.99.-" evidence="4"/>
<dbReference type="PANTHER" id="PTHR47683">
    <property type="entry name" value="PSEUDOURIDINE SYNTHASE FAMILY PROTEIN-RELATED"/>
    <property type="match status" value="1"/>
</dbReference>
<dbReference type="InterPro" id="IPR002942">
    <property type="entry name" value="S4_RNA-bd"/>
</dbReference>
<feature type="domain" description="RNA-binding S4" evidence="5">
    <location>
        <begin position="6"/>
        <end position="63"/>
    </location>
</feature>
<evidence type="ECO:0000313" key="7">
    <source>
        <dbReference type="Proteomes" id="UP000501060"/>
    </source>
</evidence>
<dbReference type="PROSITE" id="PS01149">
    <property type="entry name" value="PSI_RSU"/>
    <property type="match status" value="1"/>
</dbReference>
<name>A0A858U743_9MOLU</name>
<keyword evidence="7" id="KW-1185">Reference proteome</keyword>
<dbReference type="FunFam" id="3.10.290.10:FF:000003">
    <property type="entry name" value="Pseudouridine synthase"/>
    <property type="match status" value="1"/>
</dbReference>
<dbReference type="CDD" id="cd00165">
    <property type="entry name" value="S4"/>
    <property type="match status" value="1"/>
</dbReference>
<comment type="similarity">
    <text evidence="1 4">Belongs to the pseudouridine synthase RsuA family.</text>
</comment>
<evidence type="ECO:0000256" key="4">
    <source>
        <dbReference type="RuleBase" id="RU003887"/>
    </source>
</evidence>
<dbReference type="Gene3D" id="3.10.290.10">
    <property type="entry name" value="RNA-binding S4 domain"/>
    <property type="match status" value="1"/>
</dbReference>
<proteinExistence type="inferred from homology"/>
<organism evidence="6 7">
    <name type="scientific">Mycoplasma phocoenae</name>
    <dbReference type="NCBI Taxonomy" id="754517"/>
    <lineage>
        <taxon>Bacteria</taxon>
        <taxon>Bacillati</taxon>
        <taxon>Mycoplasmatota</taxon>
        <taxon>Mollicutes</taxon>
        <taxon>Mycoplasmataceae</taxon>
        <taxon>Mycoplasma</taxon>
    </lineage>
</organism>
<dbReference type="AlphaFoldDB" id="A0A858U743"/>
<dbReference type="InterPro" id="IPR036986">
    <property type="entry name" value="S4_RNA-bd_sf"/>
</dbReference>
<dbReference type="KEGG" id="mphe:HGG69_02055"/>
<dbReference type="Gene3D" id="3.30.70.580">
    <property type="entry name" value="Pseudouridine synthase I, catalytic domain, N-terminal subdomain"/>
    <property type="match status" value="1"/>
</dbReference>
<evidence type="ECO:0000313" key="6">
    <source>
        <dbReference type="EMBL" id="QJG67085.1"/>
    </source>
</evidence>
<dbReference type="NCBIfam" id="TIGR00093">
    <property type="entry name" value="pseudouridine synthase"/>
    <property type="match status" value="1"/>
</dbReference>
<dbReference type="EMBL" id="CP051481">
    <property type="protein sequence ID" value="QJG67085.1"/>
    <property type="molecule type" value="Genomic_DNA"/>
</dbReference>
<reference evidence="6 7" key="1">
    <citation type="submission" date="2020-04" db="EMBL/GenBank/DDBJ databases">
        <title>Novel Mycoplasma species detected in Phocoena phocoena (harbor porpoise) from the USA.</title>
        <authorList>
            <person name="Volokhov D.V."/>
        </authorList>
    </citation>
    <scope>NUCLEOTIDE SEQUENCE [LARGE SCALE GENOMIC DNA]</scope>
    <source>
        <strain evidence="6 7">Phocoena C-264-GEN</strain>
    </source>
</reference>
<dbReference type="SUPFAM" id="SSF55174">
    <property type="entry name" value="Alpha-L RNA-binding motif"/>
    <property type="match status" value="1"/>
</dbReference>
<dbReference type="PANTHER" id="PTHR47683:SF2">
    <property type="entry name" value="RNA-BINDING S4 DOMAIN-CONTAINING PROTEIN"/>
    <property type="match status" value="1"/>
</dbReference>
<dbReference type="Pfam" id="PF00849">
    <property type="entry name" value="PseudoU_synth_2"/>
    <property type="match status" value="1"/>
</dbReference>
<protein>
    <recommendedName>
        <fullName evidence="4">Pseudouridine synthase</fullName>
        <ecNumber evidence="4">5.4.99.-</ecNumber>
    </recommendedName>
</protein>
<gene>
    <name evidence="6" type="ORF">HGG69_02055</name>
</gene>
<dbReference type="InterPro" id="IPR042092">
    <property type="entry name" value="PsdUridine_s_RsuA/RluB/E/F_cat"/>
</dbReference>
<evidence type="ECO:0000259" key="5">
    <source>
        <dbReference type="SMART" id="SM00363"/>
    </source>
</evidence>
<dbReference type="RefSeq" id="WP_169605136.1">
    <property type="nucleotide sequence ID" value="NZ_CP051481.1"/>
</dbReference>
<dbReference type="CDD" id="cd02870">
    <property type="entry name" value="PseudoU_synth_RsuA_like"/>
    <property type="match status" value="1"/>
</dbReference>
<dbReference type="GO" id="GO:0120159">
    <property type="term" value="F:rRNA pseudouridine synthase activity"/>
    <property type="evidence" value="ECO:0007669"/>
    <property type="project" value="UniProtKB-ARBA"/>
</dbReference>
<keyword evidence="3" id="KW-0694">RNA-binding</keyword>